<dbReference type="InterPro" id="IPR011993">
    <property type="entry name" value="PH-like_dom_sf"/>
</dbReference>
<feature type="compositionally biased region" description="Low complexity" evidence="1">
    <location>
        <begin position="93"/>
        <end position="108"/>
    </location>
</feature>
<feature type="region of interest" description="Disordered" evidence="1">
    <location>
        <begin position="62"/>
        <end position="120"/>
    </location>
</feature>
<feature type="compositionally biased region" description="Basic and acidic residues" evidence="1">
    <location>
        <begin position="34"/>
        <end position="46"/>
    </location>
</feature>
<dbReference type="Proteomes" id="UP000245942">
    <property type="component" value="Unassembled WGS sequence"/>
</dbReference>
<dbReference type="InterPro" id="IPR001611">
    <property type="entry name" value="Leu-rich_rpt"/>
</dbReference>
<dbReference type="InterPro" id="IPR035899">
    <property type="entry name" value="DBL_dom_sf"/>
</dbReference>
<dbReference type="SUPFAM" id="SSF48065">
    <property type="entry name" value="DBL homology domain (DH-domain)"/>
    <property type="match status" value="1"/>
</dbReference>
<dbReference type="OrthoDB" id="660555at2759"/>
<dbReference type="CDD" id="cd00160">
    <property type="entry name" value="RhoGEF"/>
    <property type="match status" value="1"/>
</dbReference>
<feature type="compositionally biased region" description="Polar residues" evidence="1">
    <location>
        <begin position="799"/>
        <end position="817"/>
    </location>
</feature>
<feature type="compositionally biased region" description="Low complexity" evidence="1">
    <location>
        <begin position="368"/>
        <end position="387"/>
    </location>
</feature>
<evidence type="ECO:0000259" key="2">
    <source>
        <dbReference type="PROSITE" id="PS50010"/>
    </source>
</evidence>
<sequence>MEPSSNARLLPPPPLDELLKERKRQTLSSETEDVESRRTGIDGDAITRRLILEDFDSSFLRFSEDTAGPHSSHSQDKDYSSDAQYLTPDDPWSATPNSTSRRSSSALSHFVLPSQSREPTDLRRAYAEQHTLERQSSAKHMPTALTSLPEVAWRGSVGSDRRDTMSASQNLSSDASSSGNSRASVWSRRTSQNSYETHGSSLAGDHCDPLQTSQSAPSDLSTFAMGITSDDAPPPRMYKAPIVTSSGSLSARSYSQPGGRYDHHRNPSWVRRPIPQQDSGSDAGKVGTQSASLPSTIESSFDSAPRPAPRRTTSQRSSQSSKSAAAPLPVLPAGAIPPRTKSRPRVQSESASSSGRTSKALSVETRPASKPSSPSSPSMTPSASYDSSIERLSSPLSHGSPTSPSTQSTRVASLRPSGLPRSTSSGKGSLRAASIRLASQRLSRNGSKSSMASTSRGGSGMEELEEEGSLLPYARSEDDESRRNSVAMLDMDAVVRALNDSKLPANAVQVAEDGNGTIVEGHGRHPEDFEHEIDAHTTHLLISHCKSAEQLPFLERALSLCSNSLLVLDISNAGLESLPSSLSECSQLEELNVSGNKLGSLPTWLGGLSKLRVLVADGAELGSIPYAMRRLTLLSVLSVRGNRLSHMPSWLHLLTGLERLYVQDNPFQGAWQGVIATLLPGQLPMSSACQDLSRMPWAIDAQAREELPGSPSGRGRLTPMGSSLASPRQVSESNQSRFSNDSSLVEVLQDDSISSTGGKSSGNRASPSGEFASRRSAPRRPKTSESDGKWGFFKRVTRKGSNPNMHEGLSISQSEAGAQSEDERTGSVLRFRKFSSSSSRPAISPLMKNIPLSDSMSGQERPGLSQRGLVASLESPAKSRSARLSYLPLQQSSAASKEGSQALAEEEPMEELRRVRALLCYLRDLDDLTAKSTTQATRSGSSSSMSHHSGNGSFSSGPGGSLAMSSVLSGDSFFNGWDSPSAPSSGASSPVRRQLSNVQLNADALPSAGEIKDNSTRRRRIVSEIISTEESYLRGLQELCDIYVKPARVPDPSNGQPVLTPQDHRAVFNNVEGLLQFHQGAFLPSLRHAADALFTSEGTEMDPEQDAQLTARAAEAVAGVFCKHAAFFRMYSTYVNGCDDAQARITAWMAASSGSNHGLSLVTKDTAGKDAGEVAMSSSQRKRFKAFMKRCRADPRHTQLNLQSYTLLPVQRLPRYEMLLKELARSTDPARLANPDAVNIALGQIITIAASVNESKRQSEQDKKLLAWQGRLRGKWPMPLVQPHRRLVRDGELTLRRVVQRTPAFDVHSPVDAEAARNDGAFGGRGKEVQQVDCLRQQTFSQVLTLLLCNDICVTLRDPRSSSTSSTFTSVDTRQVDLFAILSLQPNGPDSQLCQLVGQSKHLRVVDSKRVYYFSAATPAEAASWCESINNSVNPC</sequence>
<dbReference type="EMBL" id="KZ819331">
    <property type="protein sequence ID" value="PWN19457.1"/>
    <property type="molecule type" value="Genomic_DNA"/>
</dbReference>
<organism evidence="3 4">
    <name type="scientific">Pseudomicrostroma glucosiphilum</name>
    <dbReference type="NCBI Taxonomy" id="1684307"/>
    <lineage>
        <taxon>Eukaryota</taxon>
        <taxon>Fungi</taxon>
        <taxon>Dikarya</taxon>
        <taxon>Basidiomycota</taxon>
        <taxon>Ustilaginomycotina</taxon>
        <taxon>Exobasidiomycetes</taxon>
        <taxon>Microstromatales</taxon>
        <taxon>Microstromatales incertae sedis</taxon>
        <taxon>Pseudomicrostroma</taxon>
    </lineage>
</organism>
<dbReference type="GO" id="GO:0005085">
    <property type="term" value="F:guanyl-nucleotide exchange factor activity"/>
    <property type="evidence" value="ECO:0007669"/>
    <property type="project" value="InterPro"/>
</dbReference>
<keyword evidence="4" id="KW-1185">Reference proteome</keyword>
<feature type="compositionally biased region" description="Low complexity" evidence="1">
    <location>
        <begin position="310"/>
        <end position="338"/>
    </location>
</feature>
<dbReference type="PANTHER" id="PTHR12673:SF270">
    <property type="entry name" value="FYVE-TYPE DOMAIN-CONTAINING PROTEIN"/>
    <property type="match status" value="1"/>
</dbReference>
<dbReference type="SUPFAM" id="SSF50729">
    <property type="entry name" value="PH domain-like"/>
    <property type="match status" value="1"/>
</dbReference>
<feature type="compositionally biased region" description="Polar residues" evidence="1">
    <location>
        <begin position="751"/>
        <end position="766"/>
    </location>
</feature>
<reference evidence="3 4" key="1">
    <citation type="journal article" date="2018" name="Mol. Biol. Evol.">
        <title>Broad Genomic Sampling Reveals a Smut Pathogenic Ancestry of the Fungal Clade Ustilaginomycotina.</title>
        <authorList>
            <person name="Kijpornyongpan T."/>
            <person name="Mondo S.J."/>
            <person name="Barry K."/>
            <person name="Sandor L."/>
            <person name="Lee J."/>
            <person name="Lipzen A."/>
            <person name="Pangilinan J."/>
            <person name="LaButti K."/>
            <person name="Hainaut M."/>
            <person name="Henrissat B."/>
            <person name="Grigoriev I.V."/>
            <person name="Spatafora J.W."/>
            <person name="Aime M.C."/>
        </authorList>
    </citation>
    <scope>NUCLEOTIDE SEQUENCE [LARGE SCALE GENOMIC DNA]</scope>
    <source>
        <strain evidence="3 4">MCA 4718</strain>
    </source>
</reference>
<dbReference type="Gene3D" id="1.20.900.10">
    <property type="entry name" value="Dbl homology (DH) domain"/>
    <property type="match status" value="1"/>
</dbReference>
<dbReference type="Gene3D" id="3.80.10.10">
    <property type="entry name" value="Ribonuclease Inhibitor"/>
    <property type="match status" value="1"/>
</dbReference>
<feature type="compositionally biased region" description="Low complexity" evidence="1">
    <location>
        <begin position="166"/>
        <end position="187"/>
    </location>
</feature>
<feature type="region of interest" description="Disordered" evidence="1">
    <location>
        <begin position="932"/>
        <end position="958"/>
    </location>
</feature>
<dbReference type="SUPFAM" id="SSF52058">
    <property type="entry name" value="L domain-like"/>
    <property type="match status" value="1"/>
</dbReference>
<feature type="compositionally biased region" description="Polar residues" evidence="1">
    <location>
        <begin position="210"/>
        <end position="221"/>
    </location>
</feature>
<feature type="compositionally biased region" description="Polar residues" evidence="1">
    <location>
        <begin position="345"/>
        <end position="360"/>
    </location>
</feature>
<feature type="compositionally biased region" description="Polar residues" evidence="1">
    <location>
        <begin position="287"/>
        <end position="302"/>
    </location>
</feature>
<evidence type="ECO:0000256" key="1">
    <source>
        <dbReference type="SAM" id="MobiDB-lite"/>
    </source>
</evidence>
<evidence type="ECO:0000313" key="4">
    <source>
        <dbReference type="Proteomes" id="UP000245942"/>
    </source>
</evidence>
<accession>A0A316U2I3</accession>
<dbReference type="RefSeq" id="XP_025346617.1">
    <property type="nucleotide sequence ID" value="XM_025495254.1"/>
</dbReference>
<name>A0A316U2I3_9BASI</name>
<dbReference type="Gene3D" id="2.30.29.30">
    <property type="entry name" value="Pleckstrin-homology domain (PH domain)/Phosphotyrosine-binding domain (PTB)"/>
    <property type="match status" value="1"/>
</dbReference>
<protein>
    <recommendedName>
        <fullName evidence="2">DH domain-containing protein</fullName>
    </recommendedName>
</protein>
<dbReference type="Pfam" id="PF00621">
    <property type="entry name" value="RhoGEF"/>
    <property type="match status" value="1"/>
</dbReference>
<feature type="compositionally biased region" description="Polar residues" evidence="1">
    <location>
        <begin position="243"/>
        <end position="256"/>
    </location>
</feature>
<dbReference type="PROSITE" id="PS50010">
    <property type="entry name" value="DH_2"/>
    <property type="match status" value="1"/>
</dbReference>
<dbReference type="GeneID" id="37016988"/>
<feature type="compositionally biased region" description="Low complexity" evidence="1">
    <location>
        <begin position="939"/>
        <end position="956"/>
    </location>
</feature>
<dbReference type="PANTHER" id="PTHR12673">
    <property type="entry name" value="FACIOGENITAL DYSPLASIA PROTEIN"/>
    <property type="match status" value="1"/>
</dbReference>
<dbReference type="STRING" id="1684307.A0A316U2I3"/>
<feature type="compositionally biased region" description="Polar residues" evidence="1">
    <location>
        <begin position="440"/>
        <end position="454"/>
    </location>
</feature>
<feature type="compositionally biased region" description="Polar residues" evidence="1">
    <location>
        <begin position="889"/>
        <end position="899"/>
    </location>
</feature>
<feature type="domain" description="DH" evidence="2">
    <location>
        <begin position="1017"/>
        <end position="1255"/>
    </location>
</feature>
<dbReference type="SMART" id="SM00325">
    <property type="entry name" value="RhoGEF"/>
    <property type="match status" value="1"/>
</dbReference>
<feature type="region of interest" description="Disordered" evidence="1">
    <location>
        <begin position="889"/>
        <end position="909"/>
    </location>
</feature>
<evidence type="ECO:0000313" key="3">
    <source>
        <dbReference type="EMBL" id="PWN19457.1"/>
    </source>
</evidence>
<feature type="region of interest" description="Disordered" evidence="1">
    <location>
        <begin position="151"/>
        <end position="480"/>
    </location>
</feature>
<feature type="compositionally biased region" description="Polar residues" evidence="1">
    <location>
        <begin position="720"/>
        <end position="743"/>
    </location>
</feature>
<feature type="compositionally biased region" description="Polar residues" evidence="1">
    <location>
        <begin position="390"/>
        <end position="411"/>
    </location>
</feature>
<proteinExistence type="predicted"/>
<dbReference type="InterPro" id="IPR000219">
    <property type="entry name" value="DH_dom"/>
</dbReference>
<feature type="region of interest" description="Disordered" evidence="1">
    <location>
        <begin position="706"/>
        <end position="864"/>
    </location>
</feature>
<gene>
    <name evidence="3" type="ORF">BCV69DRAFT_40100</name>
</gene>
<dbReference type="GO" id="GO:0005737">
    <property type="term" value="C:cytoplasm"/>
    <property type="evidence" value="ECO:0007669"/>
    <property type="project" value="TreeGrafter"/>
</dbReference>
<dbReference type="InterPro" id="IPR051092">
    <property type="entry name" value="FYVE_RhoGEF_PH"/>
</dbReference>
<dbReference type="Pfam" id="PF00560">
    <property type="entry name" value="LRR_1"/>
    <property type="match status" value="1"/>
</dbReference>
<feature type="region of interest" description="Disordered" evidence="1">
    <location>
        <begin position="1"/>
        <end position="46"/>
    </location>
</feature>
<dbReference type="InterPro" id="IPR032675">
    <property type="entry name" value="LRR_dom_sf"/>
</dbReference>
<feature type="compositionally biased region" description="Polar residues" evidence="1">
    <location>
        <begin position="188"/>
        <end position="200"/>
    </location>
</feature>